<dbReference type="SMART" id="SM00637">
    <property type="entry name" value="CBD_II"/>
    <property type="match status" value="1"/>
</dbReference>
<organism evidence="7 8">
    <name type="scientific">Micromonospora wenchangensis</name>
    <dbReference type="NCBI Taxonomy" id="1185415"/>
    <lineage>
        <taxon>Bacteria</taxon>
        <taxon>Bacillati</taxon>
        <taxon>Actinomycetota</taxon>
        <taxon>Actinomycetes</taxon>
        <taxon>Micromonosporales</taxon>
        <taxon>Micromonosporaceae</taxon>
        <taxon>Micromonospora</taxon>
    </lineage>
</organism>
<name>A0A246RTH8_9ACTN</name>
<feature type="chain" id="PRO_5012806288" evidence="5">
    <location>
        <begin position="37"/>
        <end position="384"/>
    </location>
</feature>
<feature type="domain" description="CBM2" evidence="6">
    <location>
        <begin position="280"/>
        <end position="384"/>
    </location>
</feature>
<accession>A0A246RTH8</accession>
<dbReference type="AlphaFoldDB" id="A0A246RTH8"/>
<dbReference type="PROSITE" id="PS00561">
    <property type="entry name" value="CBM2_A"/>
    <property type="match status" value="1"/>
</dbReference>
<dbReference type="Gene3D" id="3.40.50.1110">
    <property type="entry name" value="SGNH hydrolase"/>
    <property type="match status" value="1"/>
</dbReference>
<reference evidence="7 8" key="1">
    <citation type="submission" date="2017-03" db="EMBL/GenBank/DDBJ databases">
        <title>Whole genome sequence of Micromonospora wenchangensis, isolated from mangrove soil.</title>
        <authorList>
            <person name="Yang H."/>
        </authorList>
    </citation>
    <scope>NUCLEOTIDE SEQUENCE [LARGE SCALE GENOMIC DNA]</scope>
    <source>
        <strain evidence="7 8">CCTCC AA 2012002</strain>
    </source>
</reference>
<keyword evidence="1" id="KW-0378">Hydrolase</keyword>
<evidence type="ECO:0000256" key="5">
    <source>
        <dbReference type="SAM" id="SignalP"/>
    </source>
</evidence>
<dbReference type="SUPFAM" id="SSF52266">
    <property type="entry name" value="SGNH hydrolase"/>
    <property type="match status" value="1"/>
</dbReference>
<dbReference type="Gene3D" id="2.60.40.290">
    <property type="match status" value="1"/>
</dbReference>
<evidence type="ECO:0000256" key="1">
    <source>
        <dbReference type="ARBA" id="ARBA00022801"/>
    </source>
</evidence>
<evidence type="ECO:0000256" key="3">
    <source>
        <dbReference type="ARBA" id="ARBA00023326"/>
    </source>
</evidence>
<comment type="caution">
    <text evidence="7">The sequence shown here is derived from an EMBL/GenBank/DDBJ whole genome shotgun (WGS) entry which is preliminary data.</text>
</comment>
<dbReference type="RefSeq" id="WP_088641640.1">
    <property type="nucleotide sequence ID" value="NZ_MZMV01000001.1"/>
</dbReference>
<dbReference type="InterPro" id="IPR013830">
    <property type="entry name" value="SGNH_hydro"/>
</dbReference>
<dbReference type="InterPro" id="IPR018366">
    <property type="entry name" value="CBM2_CS"/>
</dbReference>
<keyword evidence="3" id="KW-0624">Polysaccharide degradation</keyword>
<dbReference type="InterPro" id="IPR051532">
    <property type="entry name" value="Ester_Hydrolysis_Enzymes"/>
</dbReference>
<dbReference type="PANTHER" id="PTHR30383">
    <property type="entry name" value="THIOESTERASE 1/PROTEASE 1/LYSOPHOSPHOLIPASE L1"/>
    <property type="match status" value="1"/>
</dbReference>
<evidence type="ECO:0000259" key="6">
    <source>
        <dbReference type="PROSITE" id="PS51173"/>
    </source>
</evidence>
<feature type="region of interest" description="Disordered" evidence="4">
    <location>
        <begin position="242"/>
        <end position="285"/>
    </location>
</feature>
<dbReference type="GO" id="GO:0000272">
    <property type="term" value="P:polysaccharide catabolic process"/>
    <property type="evidence" value="ECO:0007669"/>
    <property type="project" value="UniProtKB-KW"/>
</dbReference>
<dbReference type="PROSITE" id="PS51173">
    <property type="entry name" value="CBM2"/>
    <property type="match status" value="1"/>
</dbReference>
<dbReference type="InterPro" id="IPR036514">
    <property type="entry name" value="SGNH_hydro_sf"/>
</dbReference>
<evidence type="ECO:0000256" key="2">
    <source>
        <dbReference type="ARBA" id="ARBA00023295"/>
    </source>
</evidence>
<dbReference type="Pfam" id="PF00553">
    <property type="entry name" value="CBM_2"/>
    <property type="match status" value="1"/>
</dbReference>
<dbReference type="GO" id="GO:0004622">
    <property type="term" value="F:phosphatidylcholine lysophospholipase activity"/>
    <property type="evidence" value="ECO:0007669"/>
    <property type="project" value="TreeGrafter"/>
</dbReference>
<dbReference type="Proteomes" id="UP000197174">
    <property type="component" value="Unassembled WGS sequence"/>
</dbReference>
<keyword evidence="2" id="KW-0326">Glycosidase</keyword>
<evidence type="ECO:0000256" key="4">
    <source>
        <dbReference type="SAM" id="MobiDB-lite"/>
    </source>
</evidence>
<gene>
    <name evidence="7" type="ORF">B5D80_00015</name>
</gene>
<protein>
    <submittedName>
        <fullName evidence="7">Cellulose-binding protein</fullName>
    </submittedName>
</protein>
<dbReference type="PANTHER" id="PTHR30383:SF2">
    <property type="entry name" value="CELLULOSE-BINDING PROTEIN"/>
    <property type="match status" value="1"/>
</dbReference>
<keyword evidence="3" id="KW-0119">Carbohydrate metabolism</keyword>
<dbReference type="SUPFAM" id="SSF49384">
    <property type="entry name" value="Carbohydrate-binding domain"/>
    <property type="match status" value="1"/>
</dbReference>
<dbReference type="CDD" id="cd01833">
    <property type="entry name" value="XynB_like"/>
    <property type="match status" value="1"/>
</dbReference>
<dbReference type="GO" id="GO:0030247">
    <property type="term" value="F:polysaccharide binding"/>
    <property type="evidence" value="ECO:0007669"/>
    <property type="project" value="UniProtKB-UniRule"/>
</dbReference>
<proteinExistence type="predicted"/>
<dbReference type="OrthoDB" id="468550at2"/>
<dbReference type="GO" id="GO:0004553">
    <property type="term" value="F:hydrolase activity, hydrolyzing O-glycosyl compounds"/>
    <property type="evidence" value="ECO:0007669"/>
    <property type="project" value="InterPro"/>
</dbReference>
<feature type="signal peptide" evidence="5">
    <location>
        <begin position="1"/>
        <end position="36"/>
    </location>
</feature>
<feature type="compositionally biased region" description="Pro residues" evidence="4">
    <location>
        <begin position="254"/>
        <end position="280"/>
    </location>
</feature>
<keyword evidence="8" id="KW-1185">Reference proteome</keyword>
<dbReference type="InterPro" id="IPR012291">
    <property type="entry name" value="CBM2_carb-bd_dom_sf"/>
</dbReference>
<evidence type="ECO:0000313" key="7">
    <source>
        <dbReference type="EMBL" id="OWV13562.1"/>
    </source>
</evidence>
<dbReference type="InterPro" id="IPR001919">
    <property type="entry name" value="CBD2"/>
</dbReference>
<evidence type="ECO:0000313" key="8">
    <source>
        <dbReference type="Proteomes" id="UP000197174"/>
    </source>
</evidence>
<keyword evidence="5" id="KW-0732">Signal</keyword>
<dbReference type="Pfam" id="PF13472">
    <property type="entry name" value="Lipase_GDSL_2"/>
    <property type="match status" value="1"/>
</dbReference>
<dbReference type="EMBL" id="MZMV01000001">
    <property type="protein sequence ID" value="OWV13562.1"/>
    <property type="molecule type" value="Genomic_DNA"/>
</dbReference>
<dbReference type="InterPro" id="IPR008965">
    <property type="entry name" value="CBM2/CBM3_carb-bd_dom_sf"/>
</dbReference>
<sequence length="384" mass="39566">MLRRPFLSALLAAFAAVPLTLLVGLVATPAAHPAAATPVRVMPLGDSITGSPGCWRSLLWNRLQSTGHTDVDFVGTLGPQGCGQPYDGDNEGHGGYLVTNVANQNLLPGWLAATRPDVVLMHFGTNDVWSNIPPATILTAYSKLVDQMRASNPAMRIIVAKIIPMAPSSCAECGQRAVALNAVIDGWAAGKTTTASPIVVVDQWTGFSTTTDTYDGVHPNAAGDQKMSDRWYPALVAALGGVTPTSTPTGSPTPTGPPSPTASPTVPPTGSPTVDPPTTSPPAGVACTASFRITNQWQGGHQGEVTVRSTGTARTTGWRVSFTLPAGQQITQTWNADLTQTGSAVTARNVNWNGALAPAAEATFGFLGTNTGTATAPTATCTAS</sequence>
<feature type="compositionally biased region" description="Low complexity" evidence="4">
    <location>
        <begin position="242"/>
        <end position="253"/>
    </location>
</feature>